<sequence>MVDIYSLHRKVDGLMKRLAIVEKSIHSRVTSRKQITRAKRRDKHLNLEDDEAPPWVEPLMRSFDELKQFAQQIQDDAHAITLQNTEEGSDLSPASQRQQQGGSSATCGASETTTTRDGGSSTVSVIRNELEGSHAIPDDSSHDQGTPDTEVLGEEPRSPPVTDRDTDAGIVNTPQLSRGLKGSDKGLYVDTGNHHTGALSTGFSRALTTETDAEATNNIDIAPNSFPVFKLSETDMGEALVSKLETIIDRDDFRNEILVPEPSIDWSMFEGALNINTDDCQYVAEKYTAGPENEGYSFIHVLDHKHHFKFPDFAEQARIPSTEEARLWLDNVIQHPPEDIISYYCGHAFGVPFQSPLNPGREILDDPKLMDIHKPYTHIGGDKSAARTHWEDLSHIDTTGRRYGLRSANLVLAGVKIWILIATHHTTKFRDFVNANWPLGPCDYGVSHQNLLISPSRLEREGIDFTIHIGCPGKLIVTHQCQYHLVINMGPCIAQSINFKLSADRLICREQVLCSLDGLADYATHHGVPLFSLTRSSENAPHASMRSSLRRKWKNSNKKSSWDDAVPIDETRRTKQRRTEPPNSKSLEGLHQLAKTFSNGELVFKIPGLNKTQLPSERVFRLVCAISSRETLQIFSSVVESWNKRGEILKPAFQDQDSPINRRGVMLQTCTRGNNLMKYLSRHHQLYLLKDIEAHKKGRIRTDSSYKQALLTRTGWTNKNYAYHMSKGKKWMDLCAISEGLLPFVPLSSNSFGVKIQECFNEQELEDIRCLLDNHYLKALFCAGLAFQQAIEASRSVKFAWDGSVVDWGSLEEAEVMSYFQVVDARVIDLVN</sequence>
<comment type="caution">
    <text evidence="3">The sequence shown here is derived from an EMBL/GenBank/DDBJ whole genome shotgun (WGS) entry which is preliminary data.</text>
</comment>
<reference evidence="3 4" key="1">
    <citation type="submission" date="2015-04" db="EMBL/GenBank/DDBJ databases">
        <title>The draft genome sequence of Fusarium langsethiae, a T-2/HT-2 mycotoxin producer.</title>
        <authorList>
            <person name="Lysoe E."/>
            <person name="Divon H.H."/>
            <person name="Terzi V."/>
            <person name="Orru L."/>
            <person name="Lamontanara A."/>
            <person name="Kolseth A.-K."/>
            <person name="Frandsen R.J."/>
            <person name="Nielsen K."/>
            <person name="Thrane U."/>
        </authorList>
    </citation>
    <scope>NUCLEOTIDE SEQUENCE [LARGE SCALE GENOMIC DNA]</scope>
    <source>
        <strain evidence="3 4">Fl201059</strain>
    </source>
</reference>
<dbReference type="InterPro" id="IPR003347">
    <property type="entry name" value="JmjC_dom"/>
</dbReference>
<evidence type="ECO:0000313" key="4">
    <source>
        <dbReference type="Proteomes" id="UP000037904"/>
    </source>
</evidence>
<keyword evidence="3" id="KW-0489">Methyltransferase</keyword>
<feature type="compositionally biased region" description="Basic and acidic residues" evidence="1">
    <location>
        <begin position="128"/>
        <end position="142"/>
    </location>
</feature>
<evidence type="ECO:0000259" key="2">
    <source>
        <dbReference type="Pfam" id="PF02373"/>
    </source>
</evidence>
<feature type="compositionally biased region" description="Basic and acidic residues" evidence="1">
    <location>
        <begin position="569"/>
        <end position="580"/>
    </location>
</feature>
<protein>
    <submittedName>
        <fullName evidence="3">Lysine-specific demethylase 4c</fullName>
    </submittedName>
</protein>
<feature type="region of interest" description="Disordered" evidence="1">
    <location>
        <begin position="30"/>
        <end position="49"/>
    </location>
</feature>
<dbReference type="GO" id="GO:0032259">
    <property type="term" value="P:methylation"/>
    <property type="evidence" value="ECO:0007669"/>
    <property type="project" value="UniProtKB-KW"/>
</dbReference>
<gene>
    <name evidence="3" type="ORF">FLAG1_10332</name>
</gene>
<feature type="region of interest" description="Disordered" evidence="1">
    <location>
        <begin position="86"/>
        <end position="184"/>
    </location>
</feature>
<dbReference type="EMBL" id="JXCE01000526">
    <property type="protein sequence ID" value="KPA36874.1"/>
    <property type="molecule type" value="Genomic_DNA"/>
</dbReference>
<dbReference type="Gene3D" id="2.60.120.650">
    <property type="entry name" value="Cupin"/>
    <property type="match status" value="1"/>
</dbReference>
<feature type="compositionally biased region" description="Basic and acidic residues" evidence="1">
    <location>
        <begin position="154"/>
        <end position="167"/>
    </location>
</feature>
<dbReference type="AlphaFoldDB" id="A0A0N0V529"/>
<keyword evidence="3" id="KW-0808">Transferase</keyword>
<dbReference type="GO" id="GO:0008168">
    <property type="term" value="F:methyltransferase activity"/>
    <property type="evidence" value="ECO:0007669"/>
    <property type="project" value="UniProtKB-KW"/>
</dbReference>
<dbReference type="SUPFAM" id="SSF51197">
    <property type="entry name" value="Clavaminate synthase-like"/>
    <property type="match status" value="1"/>
</dbReference>
<feature type="compositionally biased region" description="Basic residues" evidence="1">
    <location>
        <begin position="30"/>
        <end position="43"/>
    </location>
</feature>
<name>A0A0N0V529_FUSLA</name>
<feature type="domain" description="JmjC" evidence="2">
    <location>
        <begin position="409"/>
        <end position="499"/>
    </location>
</feature>
<keyword evidence="4" id="KW-1185">Reference proteome</keyword>
<evidence type="ECO:0000313" key="3">
    <source>
        <dbReference type="EMBL" id="KPA36874.1"/>
    </source>
</evidence>
<feature type="region of interest" description="Disordered" evidence="1">
    <location>
        <begin position="542"/>
        <end position="590"/>
    </location>
</feature>
<accession>A0A0N0V529</accession>
<feature type="compositionally biased region" description="Low complexity" evidence="1">
    <location>
        <begin position="92"/>
        <end position="105"/>
    </location>
</feature>
<proteinExistence type="predicted"/>
<dbReference type="Proteomes" id="UP000037904">
    <property type="component" value="Unassembled WGS sequence"/>
</dbReference>
<dbReference type="Pfam" id="PF02373">
    <property type="entry name" value="JmjC"/>
    <property type="match status" value="1"/>
</dbReference>
<evidence type="ECO:0000256" key="1">
    <source>
        <dbReference type="SAM" id="MobiDB-lite"/>
    </source>
</evidence>
<feature type="compositionally biased region" description="Polar residues" evidence="1">
    <location>
        <begin position="106"/>
        <end position="125"/>
    </location>
</feature>
<feature type="compositionally biased region" description="Basic residues" evidence="1">
    <location>
        <begin position="548"/>
        <end position="557"/>
    </location>
</feature>
<organism evidence="3 4">
    <name type="scientific">Fusarium langsethiae</name>
    <dbReference type="NCBI Taxonomy" id="179993"/>
    <lineage>
        <taxon>Eukaryota</taxon>
        <taxon>Fungi</taxon>
        <taxon>Dikarya</taxon>
        <taxon>Ascomycota</taxon>
        <taxon>Pezizomycotina</taxon>
        <taxon>Sordariomycetes</taxon>
        <taxon>Hypocreomycetidae</taxon>
        <taxon>Hypocreales</taxon>
        <taxon>Nectriaceae</taxon>
        <taxon>Fusarium</taxon>
    </lineage>
</organism>